<evidence type="ECO:0000313" key="1">
    <source>
        <dbReference type="EMBL" id="GFO06441.1"/>
    </source>
</evidence>
<protein>
    <submittedName>
        <fullName evidence="1">Uncharacterized protein</fullName>
    </submittedName>
</protein>
<reference evidence="1 2" key="1">
    <citation type="journal article" date="2021" name="Elife">
        <title>Chloroplast acquisition without the gene transfer in kleptoplastic sea slugs, Plakobranchus ocellatus.</title>
        <authorList>
            <person name="Maeda T."/>
            <person name="Takahashi S."/>
            <person name="Yoshida T."/>
            <person name="Shimamura S."/>
            <person name="Takaki Y."/>
            <person name="Nagai Y."/>
            <person name="Toyoda A."/>
            <person name="Suzuki Y."/>
            <person name="Arimoto A."/>
            <person name="Ishii H."/>
            <person name="Satoh N."/>
            <person name="Nishiyama T."/>
            <person name="Hasebe M."/>
            <person name="Maruyama T."/>
            <person name="Minagawa J."/>
            <person name="Obokata J."/>
            <person name="Shigenobu S."/>
        </authorList>
    </citation>
    <scope>NUCLEOTIDE SEQUENCE [LARGE SCALE GENOMIC DNA]</scope>
</reference>
<keyword evidence="2" id="KW-1185">Reference proteome</keyword>
<sequence length="92" mass="10557">MCDSIQLSSGNLHPSIMPDNNLITHFYWDNFDLNEETPPGAGTKHSTHVIQEIKEGTMDCPEMDRTKSRRDQSIFHQNSLSHVSSMLRWDPT</sequence>
<proteinExistence type="predicted"/>
<accession>A0AAV4ADJ1</accession>
<comment type="caution">
    <text evidence="1">The sequence shown here is derived from an EMBL/GenBank/DDBJ whole genome shotgun (WGS) entry which is preliminary data.</text>
</comment>
<dbReference type="Proteomes" id="UP000735302">
    <property type="component" value="Unassembled WGS sequence"/>
</dbReference>
<dbReference type="AlphaFoldDB" id="A0AAV4ADJ1"/>
<dbReference type="EMBL" id="BLXT01003772">
    <property type="protein sequence ID" value="GFO06441.1"/>
    <property type="molecule type" value="Genomic_DNA"/>
</dbReference>
<evidence type="ECO:0000313" key="2">
    <source>
        <dbReference type="Proteomes" id="UP000735302"/>
    </source>
</evidence>
<gene>
    <name evidence="1" type="ORF">PoB_003294600</name>
</gene>
<name>A0AAV4ADJ1_9GAST</name>
<organism evidence="1 2">
    <name type="scientific">Plakobranchus ocellatus</name>
    <dbReference type="NCBI Taxonomy" id="259542"/>
    <lineage>
        <taxon>Eukaryota</taxon>
        <taxon>Metazoa</taxon>
        <taxon>Spiralia</taxon>
        <taxon>Lophotrochozoa</taxon>
        <taxon>Mollusca</taxon>
        <taxon>Gastropoda</taxon>
        <taxon>Heterobranchia</taxon>
        <taxon>Euthyneura</taxon>
        <taxon>Panpulmonata</taxon>
        <taxon>Sacoglossa</taxon>
        <taxon>Placobranchoidea</taxon>
        <taxon>Plakobranchidae</taxon>
        <taxon>Plakobranchus</taxon>
    </lineage>
</organism>